<keyword evidence="1" id="KW-0175">Coiled coil</keyword>
<feature type="coiled-coil region" evidence="1">
    <location>
        <begin position="41"/>
        <end position="68"/>
    </location>
</feature>
<sequence>MEAAFERLHLVHARLLFLITQMFEQNIINHDQKINLKYAVLKDDQQLLDLYEQNKDDLDNLVQILRELAISQSQAASSRDMNGDQTEETNRGNAGNLFQGEGSKANNKAGAVNSLQVNTGRGEQLKDEQLQIPNRLLDVKIEYESKIIQLSSPLGDGALNRKKERQQKIIQKTTETNKVAAIIETNDSSQSTHISMQGCDIGMSPVMQKFTASKAQKK</sequence>
<feature type="compositionally biased region" description="Polar residues" evidence="2">
    <location>
        <begin position="75"/>
        <end position="84"/>
    </location>
</feature>
<keyword evidence="4" id="KW-1185">Reference proteome</keyword>
<dbReference type="AlphaFoldDB" id="A0A078B2K5"/>
<dbReference type="EMBL" id="CCKQ01016833">
    <property type="protein sequence ID" value="CDW88714.1"/>
    <property type="molecule type" value="Genomic_DNA"/>
</dbReference>
<accession>A0A078B2K5</accession>
<gene>
    <name evidence="3" type="primary">Contig2629.g2822</name>
    <name evidence="3" type="ORF">STYLEM_17838</name>
</gene>
<name>A0A078B2K5_STYLE</name>
<dbReference type="Proteomes" id="UP000039865">
    <property type="component" value="Unassembled WGS sequence"/>
</dbReference>
<evidence type="ECO:0000256" key="2">
    <source>
        <dbReference type="SAM" id="MobiDB-lite"/>
    </source>
</evidence>
<dbReference type="InParanoid" id="A0A078B2K5"/>
<protein>
    <submittedName>
        <fullName evidence="3">Uncharacterized protein</fullName>
    </submittedName>
</protein>
<feature type="region of interest" description="Disordered" evidence="2">
    <location>
        <begin position="75"/>
        <end position="106"/>
    </location>
</feature>
<organism evidence="3 4">
    <name type="scientific">Stylonychia lemnae</name>
    <name type="common">Ciliate</name>
    <dbReference type="NCBI Taxonomy" id="5949"/>
    <lineage>
        <taxon>Eukaryota</taxon>
        <taxon>Sar</taxon>
        <taxon>Alveolata</taxon>
        <taxon>Ciliophora</taxon>
        <taxon>Intramacronucleata</taxon>
        <taxon>Spirotrichea</taxon>
        <taxon>Stichotrichia</taxon>
        <taxon>Sporadotrichida</taxon>
        <taxon>Oxytrichidae</taxon>
        <taxon>Stylonychinae</taxon>
        <taxon>Stylonychia</taxon>
    </lineage>
</organism>
<evidence type="ECO:0000313" key="3">
    <source>
        <dbReference type="EMBL" id="CDW88714.1"/>
    </source>
</evidence>
<evidence type="ECO:0000313" key="4">
    <source>
        <dbReference type="Proteomes" id="UP000039865"/>
    </source>
</evidence>
<reference evidence="3 4" key="1">
    <citation type="submission" date="2014-06" db="EMBL/GenBank/DDBJ databases">
        <authorList>
            <person name="Swart Estienne"/>
        </authorList>
    </citation>
    <scope>NUCLEOTIDE SEQUENCE [LARGE SCALE GENOMIC DNA]</scope>
    <source>
        <strain evidence="3 4">130c</strain>
    </source>
</reference>
<evidence type="ECO:0000256" key="1">
    <source>
        <dbReference type="SAM" id="Coils"/>
    </source>
</evidence>
<proteinExistence type="predicted"/>